<name>A0A819NE83_9BILA</name>
<feature type="region of interest" description="Disordered" evidence="1">
    <location>
        <begin position="660"/>
        <end position="711"/>
    </location>
</feature>
<dbReference type="AlphaFoldDB" id="A0A819NE83"/>
<feature type="region of interest" description="Disordered" evidence="1">
    <location>
        <begin position="71"/>
        <end position="205"/>
    </location>
</feature>
<accession>A0A819NE83</accession>
<gene>
    <name evidence="3" type="ORF">OKA104_LOCUS29411</name>
    <name evidence="2" type="ORF">VCS650_LOCUS26109</name>
</gene>
<feature type="compositionally biased region" description="Basic and acidic residues" evidence="1">
    <location>
        <begin position="89"/>
        <end position="101"/>
    </location>
</feature>
<feature type="compositionally biased region" description="Basic and acidic residues" evidence="1">
    <location>
        <begin position="112"/>
        <end position="135"/>
    </location>
</feature>
<reference evidence="3" key="1">
    <citation type="submission" date="2021-02" db="EMBL/GenBank/DDBJ databases">
        <authorList>
            <person name="Nowell W R."/>
        </authorList>
    </citation>
    <scope>NUCLEOTIDE SEQUENCE</scope>
</reference>
<dbReference type="EMBL" id="CAJNON010000345">
    <property type="protein sequence ID" value="CAF1209714.1"/>
    <property type="molecule type" value="Genomic_DNA"/>
</dbReference>
<comment type="caution">
    <text evidence="3">The sequence shown here is derived from an EMBL/GenBank/DDBJ whole genome shotgun (WGS) entry which is preliminary data.</text>
</comment>
<evidence type="ECO:0000256" key="1">
    <source>
        <dbReference type="SAM" id="MobiDB-lite"/>
    </source>
</evidence>
<feature type="compositionally biased region" description="Polar residues" evidence="1">
    <location>
        <begin position="74"/>
        <end position="83"/>
    </location>
</feature>
<evidence type="ECO:0000313" key="2">
    <source>
        <dbReference type="EMBL" id="CAF1209714.1"/>
    </source>
</evidence>
<dbReference type="EMBL" id="CAJOAY010002992">
    <property type="protein sequence ID" value="CAF3994514.1"/>
    <property type="molecule type" value="Genomic_DNA"/>
</dbReference>
<organism evidence="3 4">
    <name type="scientific">Adineta steineri</name>
    <dbReference type="NCBI Taxonomy" id="433720"/>
    <lineage>
        <taxon>Eukaryota</taxon>
        <taxon>Metazoa</taxon>
        <taxon>Spiralia</taxon>
        <taxon>Gnathifera</taxon>
        <taxon>Rotifera</taxon>
        <taxon>Eurotatoria</taxon>
        <taxon>Bdelloidea</taxon>
        <taxon>Adinetida</taxon>
        <taxon>Adinetidae</taxon>
        <taxon>Adineta</taxon>
    </lineage>
</organism>
<feature type="compositionally biased region" description="Acidic residues" evidence="1">
    <location>
        <begin position="147"/>
        <end position="156"/>
    </location>
</feature>
<dbReference type="Proteomes" id="UP000663881">
    <property type="component" value="Unassembled WGS sequence"/>
</dbReference>
<feature type="region of interest" description="Disordered" evidence="1">
    <location>
        <begin position="242"/>
        <end position="271"/>
    </location>
</feature>
<proteinExistence type="predicted"/>
<evidence type="ECO:0000313" key="3">
    <source>
        <dbReference type="EMBL" id="CAF3994514.1"/>
    </source>
</evidence>
<feature type="compositionally biased region" description="Polar residues" evidence="1">
    <location>
        <begin position="247"/>
        <end position="271"/>
    </location>
</feature>
<feature type="compositionally biased region" description="Polar residues" evidence="1">
    <location>
        <begin position="1"/>
        <end position="15"/>
    </location>
</feature>
<feature type="region of interest" description="Disordered" evidence="1">
    <location>
        <begin position="1"/>
        <end position="40"/>
    </location>
</feature>
<sequence length="749" mass="83151">MTSKSSKKNNQQAAAVNSADDLDCGSTVSKFETEQEDEEYCFDENDEEQLDKMAAEHAELMALPEHLRPGWETLETNVQTDVSSLDKPANTERQKVEKHNEVLLPGVSSIHQKNEGRSTSVDNRREQRSTKKSTQENDDPTNNSSVDDTDEDDSENTEQTSDNKSQGGSKRKQADLTPATAGKAGTPAVLKKASRGSSNASVASSTSINIVRNKNLPSSAAPKQRIVPLLSDTFNTGLLKDFETKPGASSTKDQIRSATQSSGLASANDEQPIQKLKSLVDERTDGHWQHKKIRKILYNDAQEDRALTERDGKPAFLTAAEVHDGKLGCKLHEKHHAVYVLTIAVPEKIYEKMLLDETLKDLKFLQRGAVIHLGGIVNIKGKIGESTTFPHRRSTYYSCENRTDSISKVVNFLTDQKDTQIEEMVKITPLMSHSDLCSVPALIQMETLCSMLLGREGNFGYNFVGRATNASKEEMRENGHRLNNYMSQKIEVNGTKVTRRQLAHQKGVETRKKEFQIDGRTTNINIEAGLKQSKTLTEKFEKGGVMTSIAEQIAEKSAATKAKEFQNPDGTWTSIDREAAKKIANIKTTTMITLDSGQQVNQHQYDARQPHLEDRTGYEAPTMVHTTIHYYQYGWEGVCEQCDQIWCVFVADDGKKISTPVCTHLNGNGKHKTKSSRVTTPHAPPSPTSTSSSTPPPITPSTSQSAKKQIPPPSLRFSLVIYNINCHQEYHQTTVNLSNDSDSDEVTQR</sequence>
<feature type="compositionally biased region" description="Low complexity" evidence="1">
    <location>
        <begin position="177"/>
        <end position="188"/>
    </location>
</feature>
<protein>
    <submittedName>
        <fullName evidence="3">Uncharacterized protein</fullName>
    </submittedName>
</protein>
<dbReference type="Proteomes" id="UP000663891">
    <property type="component" value="Unassembled WGS sequence"/>
</dbReference>
<evidence type="ECO:0000313" key="4">
    <source>
        <dbReference type="Proteomes" id="UP000663881"/>
    </source>
</evidence>